<protein>
    <submittedName>
        <fullName evidence="3">Dentin sialophosphoprotein-like isoform X1</fullName>
    </submittedName>
</protein>
<evidence type="ECO:0000256" key="2">
    <source>
        <dbReference type="SAM" id="Phobius"/>
    </source>
</evidence>
<feature type="compositionally biased region" description="Basic and acidic residues" evidence="1">
    <location>
        <begin position="154"/>
        <end position="169"/>
    </location>
</feature>
<feature type="transmembrane region" description="Helical" evidence="2">
    <location>
        <begin position="395"/>
        <end position="418"/>
    </location>
</feature>
<feature type="compositionally biased region" description="Basic and acidic residues" evidence="1">
    <location>
        <begin position="306"/>
        <end position="315"/>
    </location>
</feature>
<name>A0A834WNZ1_9FABA</name>
<dbReference type="AlphaFoldDB" id="A0A834WNZ1"/>
<dbReference type="PANTHER" id="PTHR33673">
    <property type="entry name" value="SUPPRESSOR SRP40-LIKE PROTEIN"/>
    <property type="match status" value="1"/>
</dbReference>
<keyword evidence="2" id="KW-1133">Transmembrane helix</keyword>
<gene>
    <name evidence="3" type="ORF">G2W53_019137</name>
</gene>
<dbReference type="EMBL" id="JAAIUW010000006">
    <property type="protein sequence ID" value="KAF7827973.1"/>
    <property type="molecule type" value="Genomic_DNA"/>
</dbReference>
<feature type="region of interest" description="Disordered" evidence="1">
    <location>
        <begin position="271"/>
        <end position="343"/>
    </location>
</feature>
<feature type="transmembrane region" description="Helical" evidence="2">
    <location>
        <begin position="363"/>
        <end position="383"/>
    </location>
</feature>
<evidence type="ECO:0000313" key="4">
    <source>
        <dbReference type="Proteomes" id="UP000634136"/>
    </source>
</evidence>
<dbReference type="OrthoDB" id="1302201at2759"/>
<sequence>METFNQSINNEHVKISPETLDGSGTSEPADSNPKIFYHSESSTSSEGSIDITFGCEREDPEVLGSDNNNYPLIHSNGTNSILVPAETSSFGCESEDPDVSGSDNNNCPLTHINGTNSILVPAETSSSSSSSESSSNDLFQCRKVRFAESAEYKFASEDEQSDVSRESSIKSEASQDSPTSTSQIYNPTYGHMGMSPTVIPPVQMMDRSAGNDHQRIPSSAFGSKKDSVDWSYNSNDSLFSIQLGNASIHRDTSLTRDHPFLSHEELTNSGELNMVHPLPSDLIEDTDTGRKSVQMEDSQTTEMLDEDFKLEERPSKKNSQLADSDESPNVPGPSHGNGTSSHSSALTIAEEPNMQKRSVHGQIATVVLVAGSSVTLNCLAATLDAQFAALHVQAVVQLPIVAIGSSASLGLVVALLIVQRQKVLNSNLLIYRLKRLRLQLPNVAIGGNASLVQLPNVAIRGNASLGLAVPVVHMQKVLNSNLLMYHLKRLPVQLTIVAIGANAFLSLGLAVLVVHTQKVLIRNLMIKPLNRIPAQLLIVTIVLICISLLGNGLAEPEETVNDIPDSASRTPFVNFEYSEVSDFLFFPSTFTVYLP</sequence>
<keyword evidence="2" id="KW-0812">Transmembrane</keyword>
<proteinExistence type="predicted"/>
<comment type="caution">
    <text evidence="3">The sequence shown here is derived from an EMBL/GenBank/DDBJ whole genome shotgun (WGS) entry which is preliminary data.</text>
</comment>
<feature type="transmembrane region" description="Helical" evidence="2">
    <location>
        <begin position="492"/>
        <end position="514"/>
    </location>
</feature>
<feature type="compositionally biased region" description="Polar residues" evidence="1">
    <location>
        <begin position="170"/>
        <end position="186"/>
    </location>
</feature>
<dbReference type="PANTHER" id="PTHR33673:SF36">
    <property type="entry name" value="MYB-LIKE PROTEIN Q"/>
    <property type="match status" value="1"/>
</dbReference>
<feature type="compositionally biased region" description="Polar residues" evidence="1">
    <location>
        <begin position="1"/>
        <end position="10"/>
    </location>
</feature>
<reference evidence="3" key="1">
    <citation type="submission" date="2020-09" db="EMBL/GenBank/DDBJ databases">
        <title>Genome-Enabled Discovery of Anthraquinone Biosynthesis in Senna tora.</title>
        <authorList>
            <person name="Kang S.-H."/>
            <person name="Pandey R.P."/>
            <person name="Lee C.-M."/>
            <person name="Sim J.-S."/>
            <person name="Jeong J.-T."/>
            <person name="Choi B.-S."/>
            <person name="Jung M."/>
            <person name="Ginzburg D."/>
            <person name="Zhao K."/>
            <person name="Won S.Y."/>
            <person name="Oh T.-J."/>
            <person name="Yu Y."/>
            <person name="Kim N.-H."/>
            <person name="Lee O.R."/>
            <person name="Lee T.-H."/>
            <person name="Bashyal P."/>
            <person name="Kim T.-S."/>
            <person name="Lee W.-H."/>
            <person name="Kawkins C."/>
            <person name="Kim C.-K."/>
            <person name="Kim J.S."/>
            <person name="Ahn B.O."/>
            <person name="Rhee S.Y."/>
            <person name="Sohng J.K."/>
        </authorList>
    </citation>
    <scope>NUCLEOTIDE SEQUENCE</scope>
    <source>
        <tissue evidence="3">Leaf</tissue>
    </source>
</reference>
<feature type="region of interest" description="Disordered" evidence="1">
    <location>
        <begin position="1"/>
        <end position="48"/>
    </location>
</feature>
<evidence type="ECO:0000313" key="3">
    <source>
        <dbReference type="EMBL" id="KAF7827973.1"/>
    </source>
</evidence>
<accession>A0A834WNZ1</accession>
<organism evidence="3 4">
    <name type="scientific">Senna tora</name>
    <dbReference type="NCBI Taxonomy" id="362788"/>
    <lineage>
        <taxon>Eukaryota</taxon>
        <taxon>Viridiplantae</taxon>
        <taxon>Streptophyta</taxon>
        <taxon>Embryophyta</taxon>
        <taxon>Tracheophyta</taxon>
        <taxon>Spermatophyta</taxon>
        <taxon>Magnoliopsida</taxon>
        <taxon>eudicotyledons</taxon>
        <taxon>Gunneridae</taxon>
        <taxon>Pentapetalae</taxon>
        <taxon>rosids</taxon>
        <taxon>fabids</taxon>
        <taxon>Fabales</taxon>
        <taxon>Fabaceae</taxon>
        <taxon>Caesalpinioideae</taxon>
        <taxon>Cassia clade</taxon>
        <taxon>Senna</taxon>
    </lineage>
</organism>
<keyword evidence="4" id="KW-1185">Reference proteome</keyword>
<feature type="region of interest" description="Disordered" evidence="1">
    <location>
        <begin position="154"/>
        <end position="193"/>
    </location>
</feature>
<dbReference type="Proteomes" id="UP000634136">
    <property type="component" value="Unassembled WGS sequence"/>
</dbReference>
<evidence type="ECO:0000256" key="1">
    <source>
        <dbReference type="SAM" id="MobiDB-lite"/>
    </source>
</evidence>
<feature type="transmembrane region" description="Helical" evidence="2">
    <location>
        <begin position="534"/>
        <end position="554"/>
    </location>
</feature>
<feature type="compositionally biased region" description="Low complexity" evidence="1">
    <location>
        <begin position="39"/>
        <end position="48"/>
    </location>
</feature>
<keyword evidence="2" id="KW-0472">Membrane</keyword>